<proteinExistence type="predicted"/>
<dbReference type="EMBL" id="BNAJ01000014">
    <property type="protein sequence ID" value="GHF60277.1"/>
    <property type="molecule type" value="Genomic_DNA"/>
</dbReference>
<accession>A0ABQ3JSX7</accession>
<protein>
    <recommendedName>
        <fullName evidence="3">META domain-containing protein</fullName>
    </recommendedName>
</protein>
<evidence type="ECO:0000313" key="1">
    <source>
        <dbReference type="EMBL" id="GHF60277.1"/>
    </source>
</evidence>
<evidence type="ECO:0000313" key="2">
    <source>
        <dbReference type="Proteomes" id="UP000619376"/>
    </source>
</evidence>
<keyword evidence="2" id="KW-1185">Reference proteome</keyword>
<organism evidence="1 2">
    <name type="scientific">Deinococcus metalli</name>
    <dbReference type="NCBI Taxonomy" id="1141878"/>
    <lineage>
        <taxon>Bacteria</taxon>
        <taxon>Thermotogati</taxon>
        <taxon>Deinococcota</taxon>
        <taxon>Deinococci</taxon>
        <taxon>Deinococcales</taxon>
        <taxon>Deinococcaceae</taxon>
        <taxon>Deinococcus</taxon>
    </lineage>
</organism>
<sequence length="263" mass="28362">MEAKSAPILPRPAVLTAGRDPQEVKVVAMPRLSSLMLCVTVSCALAQASPGIVVQQNNVMLNYAPFTGFSVRVESQLAADFPRTARLVQAEFVCDGIEVSNMTRADSSDVAAWRKQFVQGNSLVIGATRVTCSNNRINIRTGSQAALRARFEPFQPEDLLVLKARNSLPALAISPDGVNLLGFVFVFEKGKVTTTNQGGQMAVTQGSKPRPVLFDGKLTPVPLNDKRPYTLHTSVLGSKVWSNLRVDPASGTVTVWSSTRPQP</sequence>
<name>A0ABQ3JSX7_9DEIO</name>
<reference evidence="2" key="1">
    <citation type="journal article" date="2019" name="Int. J. Syst. Evol. Microbiol.">
        <title>The Global Catalogue of Microorganisms (GCM) 10K type strain sequencing project: providing services to taxonomists for standard genome sequencing and annotation.</title>
        <authorList>
            <consortium name="The Broad Institute Genomics Platform"/>
            <consortium name="The Broad Institute Genome Sequencing Center for Infectious Disease"/>
            <person name="Wu L."/>
            <person name="Ma J."/>
        </authorList>
    </citation>
    <scope>NUCLEOTIDE SEQUENCE [LARGE SCALE GENOMIC DNA]</scope>
    <source>
        <strain evidence="2">CGMCC 1.18437</strain>
    </source>
</reference>
<dbReference type="Proteomes" id="UP000619376">
    <property type="component" value="Unassembled WGS sequence"/>
</dbReference>
<comment type="caution">
    <text evidence="1">The sequence shown here is derived from an EMBL/GenBank/DDBJ whole genome shotgun (WGS) entry which is preliminary data.</text>
</comment>
<gene>
    <name evidence="1" type="ORF">GCM10017781_40550</name>
</gene>
<evidence type="ECO:0008006" key="3">
    <source>
        <dbReference type="Google" id="ProtNLM"/>
    </source>
</evidence>